<sequence>MSMELDFHLHKIQSLSPKAAKIALRMLDRDPRVPTEWVMALRPALVDRSSDAESFGGTDWMTIAAIERPGIRRFTEHFESREQRHARLWVLSLRTATQRHDRAEPGESLFGAL</sequence>
<comment type="caution">
    <text evidence="1">The sequence shown here is derived from an EMBL/GenBank/DDBJ whole genome shotgun (WGS) entry which is preliminary data.</text>
</comment>
<dbReference type="EMBL" id="JAUKVY010000001">
    <property type="protein sequence ID" value="MDO1531068.1"/>
    <property type="molecule type" value="Genomic_DNA"/>
</dbReference>
<gene>
    <name evidence="1" type="ORF">Q2T77_02110</name>
</gene>
<accession>A0ABT8RX75</accession>
<organism evidence="1 2">
    <name type="scientific">Variovorax ginsengisoli</name>
    <dbReference type="NCBI Taxonomy" id="363844"/>
    <lineage>
        <taxon>Bacteria</taxon>
        <taxon>Pseudomonadati</taxon>
        <taxon>Pseudomonadota</taxon>
        <taxon>Betaproteobacteria</taxon>
        <taxon>Burkholderiales</taxon>
        <taxon>Comamonadaceae</taxon>
        <taxon>Variovorax</taxon>
    </lineage>
</organism>
<dbReference type="Proteomes" id="UP001169027">
    <property type="component" value="Unassembled WGS sequence"/>
</dbReference>
<protein>
    <submittedName>
        <fullName evidence="1">Uncharacterized protein</fullName>
    </submittedName>
</protein>
<evidence type="ECO:0000313" key="1">
    <source>
        <dbReference type="EMBL" id="MDO1531068.1"/>
    </source>
</evidence>
<evidence type="ECO:0000313" key="2">
    <source>
        <dbReference type="Proteomes" id="UP001169027"/>
    </source>
</evidence>
<name>A0ABT8RX75_9BURK</name>
<proteinExistence type="predicted"/>
<reference evidence="1" key="1">
    <citation type="submission" date="2023-06" db="EMBL/GenBank/DDBJ databases">
        <authorList>
            <person name="Jiang Y."/>
            <person name="Liu Q."/>
        </authorList>
    </citation>
    <scope>NUCLEOTIDE SEQUENCE</scope>
    <source>
        <strain evidence="1">CGMCC 1.12090</strain>
    </source>
</reference>
<dbReference type="RefSeq" id="WP_301803049.1">
    <property type="nucleotide sequence ID" value="NZ_JAUJZH010000001.1"/>
</dbReference>
<keyword evidence="2" id="KW-1185">Reference proteome</keyword>